<evidence type="ECO:0000313" key="9">
    <source>
        <dbReference type="Proteomes" id="UP000245391"/>
    </source>
</evidence>
<keyword evidence="5" id="KW-0812">Transmembrane</keyword>
<keyword evidence="3" id="KW-0731">Sigma factor</keyword>
<keyword evidence="5" id="KW-0472">Membrane</keyword>
<dbReference type="InterPro" id="IPR007627">
    <property type="entry name" value="RNA_pol_sigma70_r2"/>
</dbReference>
<keyword evidence="5" id="KW-1133">Transmembrane helix</keyword>
<evidence type="ECO:0000259" key="7">
    <source>
        <dbReference type="Pfam" id="PF08281"/>
    </source>
</evidence>
<dbReference type="Proteomes" id="UP000245391">
    <property type="component" value="Unassembled WGS sequence"/>
</dbReference>
<proteinExistence type="inferred from homology"/>
<dbReference type="InterPro" id="IPR036388">
    <property type="entry name" value="WH-like_DNA-bd_sf"/>
</dbReference>
<reference evidence="9" key="1">
    <citation type="submission" date="2018-05" db="EMBL/GenBank/DDBJ databases">
        <title>Pedobacter paludis sp. nov., isolated from wetland soil.</title>
        <authorList>
            <person name="Zhang Y."/>
        </authorList>
    </citation>
    <scope>NUCLEOTIDE SEQUENCE [LARGE SCALE GENOMIC DNA]</scope>
    <source>
        <strain evidence="9">R-8</strain>
    </source>
</reference>
<accession>A0A317EZ89</accession>
<dbReference type="InterPro" id="IPR039425">
    <property type="entry name" value="RNA_pol_sigma-70-like"/>
</dbReference>
<keyword evidence="4" id="KW-0804">Transcription</keyword>
<evidence type="ECO:0000256" key="2">
    <source>
        <dbReference type="ARBA" id="ARBA00023015"/>
    </source>
</evidence>
<feature type="domain" description="RNA polymerase sigma-70 region 2" evidence="6">
    <location>
        <begin position="72"/>
        <end position="137"/>
    </location>
</feature>
<dbReference type="Pfam" id="PF08281">
    <property type="entry name" value="Sigma70_r4_2"/>
    <property type="match status" value="1"/>
</dbReference>
<dbReference type="PANTHER" id="PTHR43133:SF46">
    <property type="entry name" value="RNA POLYMERASE SIGMA-70 FACTOR ECF SUBFAMILY"/>
    <property type="match status" value="1"/>
</dbReference>
<feature type="domain" description="RNA polymerase sigma factor 70 region 4 type 2" evidence="7">
    <location>
        <begin position="168"/>
        <end position="218"/>
    </location>
</feature>
<dbReference type="InterPro" id="IPR013249">
    <property type="entry name" value="RNA_pol_sigma70_r4_t2"/>
</dbReference>
<dbReference type="EMBL" id="QGNY01000003">
    <property type="protein sequence ID" value="PWS32211.1"/>
    <property type="molecule type" value="Genomic_DNA"/>
</dbReference>
<keyword evidence="2" id="KW-0805">Transcription regulation</keyword>
<comment type="caution">
    <text evidence="8">The sequence shown here is derived from an EMBL/GenBank/DDBJ whole genome shotgun (WGS) entry which is preliminary data.</text>
</comment>
<evidence type="ECO:0000256" key="3">
    <source>
        <dbReference type="ARBA" id="ARBA00023082"/>
    </source>
</evidence>
<sequence length="266" mass="31213">MLLLIYIQMFMFVYHFELCIQHDPSALAVPENKAYHCYKLTNHDMKAQATLSDTELATRFNSRDVSAFILIYDRYWAPLYLHARRMLQDEEQARDVVQDVFTNMYTRMGSFELKSTLSSFLYSSVRNGIISLIRKKKTRVDYLWYLQGNWNEQVESTEEYMRGLELKEKIESEIAALPPRMRKVFELSRRAHLDIGEIAGEMGISEGTVKKQMQYALKILKGRLTSIILLEFMAFILWFNSSGAMFAKCHRNRTAQKEIHQNSCRS</sequence>
<feature type="transmembrane region" description="Helical" evidence="5">
    <location>
        <begin position="220"/>
        <end position="239"/>
    </location>
</feature>
<dbReference type="CDD" id="cd06171">
    <property type="entry name" value="Sigma70_r4"/>
    <property type="match status" value="1"/>
</dbReference>
<evidence type="ECO:0000313" key="8">
    <source>
        <dbReference type="EMBL" id="PWS32211.1"/>
    </source>
</evidence>
<evidence type="ECO:0000256" key="4">
    <source>
        <dbReference type="ARBA" id="ARBA00023163"/>
    </source>
</evidence>
<dbReference type="Gene3D" id="1.10.10.10">
    <property type="entry name" value="Winged helix-like DNA-binding domain superfamily/Winged helix DNA-binding domain"/>
    <property type="match status" value="1"/>
</dbReference>
<dbReference type="AlphaFoldDB" id="A0A317EZ89"/>
<evidence type="ECO:0000256" key="5">
    <source>
        <dbReference type="SAM" id="Phobius"/>
    </source>
</evidence>
<name>A0A317EZ89_9SPHI</name>
<dbReference type="Gene3D" id="1.10.1740.10">
    <property type="match status" value="1"/>
</dbReference>
<dbReference type="SUPFAM" id="SSF88659">
    <property type="entry name" value="Sigma3 and sigma4 domains of RNA polymerase sigma factors"/>
    <property type="match status" value="1"/>
</dbReference>
<gene>
    <name evidence="8" type="ORF">DF947_10605</name>
</gene>
<organism evidence="8 9">
    <name type="scientific">Pedobacter paludis</name>
    <dbReference type="NCBI Taxonomy" id="2203212"/>
    <lineage>
        <taxon>Bacteria</taxon>
        <taxon>Pseudomonadati</taxon>
        <taxon>Bacteroidota</taxon>
        <taxon>Sphingobacteriia</taxon>
        <taxon>Sphingobacteriales</taxon>
        <taxon>Sphingobacteriaceae</taxon>
        <taxon>Pedobacter</taxon>
    </lineage>
</organism>
<dbReference type="NCBIfam" id="TIGR02985">
    <property type="entry name" value="Sig70_bacteroi1"/>
    <property type="match status" value="1"/>
</dbReference>
<evidence type="ECO:0000256" key="1">
    <source>
        <dbReference type="ARBA" id="ARBA00010641"/>
    </source>
</evidence>
<comment type="similarity">
    <text evidence="1">Belongs to the sigma-70 factor family. ECF subfamily.</text>
</comment>
<dbReference type="NCBIfam" id="TIGR02937">
    <property type="entry name" value="sigma70-ECF"/>
    <property type="match status" value="1"/>
</dbReference>
<dbReference type="InterPro" id="IPR013325">
    <property type="entry name" value="RNA_pol_sigma_r2"/>
</dbReference>
<evidence type="ECO:0000259" key="6">
    <source>
        <dbReference type="Pfam" id="PF04542"/>
    </source>
</evidence>
<dbReference type="GO" id="GO:0003677">
    <property type="term" value="F:DNA binding"/>
    <property type="evidence" value="ECO:0007669"/>
    <property type="project" value="InterPro"/>
</dbReference>
<dbReference type="GO" id="GO:0006352">
    <property type="term" value="P:DNA-templated transcription initiation"/>
    <property type="evidence" value="ECO:0007669"/>
    <property type="project" value="InterPro"/>
</dbReference>
<dbReference type="Pfam" id="PF04542">
    <property type="entry name" value="Sigma70_r2"/>
    <property type="match status" value="1"/>
</dbReference>
<dbReference type="GO" id="GO:0016987">
    <property type="term" value="F:sigma factor activity"/>
    <property type="evidence" value="ECO:0007669"/>
    <property type="project" value="UniProtKB-KW"/>
</dbReference>
<keyword evidence="9" id="KW-1185">Reference proteome</keyword>
<dbReference type="InterPro" id="IPR014327">
    <property type="entry name" value="RNA_pol_sigma70_bacteroid"/>
</dbReference>
<dbReference type="InterPro" id="IPR014284">
    <property type="entry name" value="RNA_pol_sigma-70_dom"/>
</dbReference>
<dbReference type="PANTHER" id="PTHR43133">
    <property type="entry name" value="RNA POLYMERASE ECF-TYPE SIGMA FACTO"/>
    <property type="match status" value="1"/>
</dbReference>
<protein>
    <submittedName>
        <fullName evidence="8">RNA polymerase subunit sigma-70</fullName>
    </submittedName>
</protein>
<dbReference type="SUPFAM" id="SSF88946">
    <property type="entry name" value="Sigma2 domain of RNA polymerase sigma factors"/>
    <property type="match status" value="1"/>
</dbReference>
<dbReference type="InterPro" id="IPR013324">
    <property type="entry name" value="RNA_pol_sigma_r3/r4-like"/>
</dbReference>